<accession>A0A9E7SKE1</accession>
<evidence type="ECO:0000313" key="5">
    <source>
        <dbReference type="Proteomes" id="UP001057102"/>
    </source>
</evidence>
<proteinExistence type="predicted"/>
<name>A0A9E7SKE1_9CAUD</name>
<dbReference type="Proteomes" id="UP001057102">
    <property type="component" value="Segment"/>
</dbReference>
<evidence type="ECO:0000256" key="2">
    <source>
        <dbReference type="ARBA" id="ARBA00022801"/>
    </source>
</evidence>
<dbReference type="Pfam" id="PF08797">
    <property type="entry name" value="HIRAN"/>
    <property type="match status" value="1"/>
</dbReference>
<dbReference type="SMART" id="SM00910">
    <property type="entry name" value="HIRAN"/>
    <property type="match status" value="1"/>
</dbReference>
<dbReference type="GO" id="GO:0008270">
    <property type="term" value="F:zinc ion binding"/>
    <property type="evidence" value="ECO:0007669"/>
    <property type="project" value="InterPro"/>
</dbReference>
<sequence length="94" mass="10335">MPQMLTYIIGSRFHAGAPQAVLRLRRGEELVLLREPSNPHDRNAVAVHAQDGQKLGYVPRQDAPSVAKVLDLELPIRATVRTAGGNNIDISWEA</sequence>
<evidence type="ECO:0000313" key="4">
    <source>
        <dbReference type="EMBL" id="USN14424.1"/>
    </source>
</evidence>
<protein>
    <submittedName>
        <fullName evidence="4">HIRAN domain-containing protein</fullName>
    </submittedName>
</protein>
<evidence type="ECO:0000256" key="1">
    <source>
        <dbReference type="ARBA" id="ARBA00022723"/>
    </source>
</evidence>
<dbReference type="Gene3D" id="3.30.70.2330">
    <property type="match status" value="1"/>
</dbReference>
<keyword evidence="1" id="KW-0479">Metal-binding</keyword>
<dbReference type="InterPro" id="IPR014905">
    <property type="entry name" value="HIRAN"/>
</dbReference>
<keyword evidence="5" id="KW-1185">Reference proteome</keyword>
<feature type="domain" description="HIRAN" evidence="3">
    <location>
        <begin position="3"/>
        <end position="92"/>
    </location>
</feature>
<reference evidence="4" key="1">
    <citation type="submission" date="2022-05" db="EMBL/GenBank/DDBJ databases">
        <authorList>
            <person name="Friedrich I."/>
            <person name="Poehlein A."/>
            <person name="Schneider D."/>
            <person name="Hertel R."/>
            <person name="Daniel R."/>
        </authorList>
    </citation>
    <scope>NUCLEOTIDE SEQUENCE</scope>
</reference>
<dbReference type="GO" id="GO:0016818">
    <property type="term" value="F:hydrolase activity, acting on acid anhydrides, in phosphorus-containing anhydrides"/>
    <property type="evidence" value="ECO:0007669"/>
    <property type="project" value="InterPro"/>
</dbReference>
<keyword evidence="2" id="KW-0378">Hydrolase</keyword>
<organism evidence="4 5">
    <name type="scientific">Janthinobacterium phage vB_JliS-Donnerlittchen</name>
    <dbReference type="NCBI Taxonomy" id="2948610"/>
    <lineage>
        <taxon>Viruses</taxon>
        <taxon>Duplodnaviria</taxon>
        <taxon>Heunggongvirae</taxon>
        <taxon>Uroviricota</taxon>
        <taxon>Caudoviricetes</taxon>
        <taxon>Mesyanzhinovviridae</taxon>
        <taxon>Bradleyvirinae</taxon>
        <taxon>Donnerlittchenvirus</taxon>
        <taxon>Donnerlittchenvirus donnerlittchenvirus</taxon>
    </lineage>
</organism>
<evidence type="ECO:0000259" key="3">
    <source>
        <dbReference type="SMART" id="SM00910"/>
    </source>
</evidence>
<gene>
    <name evidence="4" type="ORF">DONNERLITTCHEN_00230</name>
</gene>
<dbReference type="GO" id="GO:0003676">
    <property type="term" value="F:nucleic acid binding"/>
    <property type="evidence" value="ECO:0007669"/>
    <property type="project" value="InterPro"/>
</dbReference>
<dbReference type="EMBL" id="ON529854">
    <property type="protein sequence ID" value="USN14424.1"/>
    <property type="molecule type" value="Genomic_DNA"/>
</dbReference>